<name>A0A401TPZ5_CHIPU</name>
<reference evidence="1 2" key="1">
    <citation type="journal article" date="2018" name="Nat. Ecol. Evol.">
        <title>Shark genomes provide insights into elasmobranch evolution and the origin of vertebrates.</title>
        <authorList>
            <person name="Hara Y"/>
            <person name="Yamaguchi K"/>
            <person name="Onimaru K"/>
            <person name="Kadota M"/>
            <person name="Koyanagi M"/>
            <person name="Keeley SD"/>
            <person name="Tatsumi K"/>
            <person name="Tanaka K"/>
            <person name="Motone F"/>
            <person name="Kageyama Y"/>
            <person name="Nozu R"/>
            <person name="Adachi N"/>
            <person name="Nishimura O"/>
            <person name="Nakagawa R"/>
            <person name="Tanegashima C"/>
            <person name="Kiyatake I"/>
            <person name="Matsumoto R"/>
            <person name="Murakumo K"/>
            <person name="Nishida K"/>
            <person name="Terakita A"/>
            <person name="Kuratani S"/>
            <person name="Sato K"/>
            <person name="Hyodo S Kuraku.S."/>
        </authorList>
    </citation>
    <scope>NUCLEOTIDE SEQUENCE [LARGE SCALE GENOMIC DNA]</scope>
</reference>
<proteinExistence type="predicted"/>
<dbReference type="EMBL" id="BEZZ01147568">
    <property type="protein sequence ID" value="GCC44705.1"/>
    <property type="molecule type" value="Genomic_DNA"/>
</dbReference>
<feature type="non-terminal residue" evidence="1">
    <location>
        <position position="43"/>
    </location>
</feature>
<keyword evidence="2" id="KW-1185">Reference proteome</keyword>
<feature type="non-terminal residue" evidence="1">
    <location>
        <position position="1"/>
    </location>
</feature>
<evidence type="ECO:0000313" key="1">
    <source>
        <dbReference type="EMBL" id="GCC44705.1"/>
    </source>
</evidence>
<comment type="caution">
    <text evidence="1">The sequence shown here is derived from an EMBL/GenBank/DDBJ whole genome shotgun (WGS) entry which is preliminary data.</text>
</comment>
<gene>
    <name evidence="1" type="ORF">chiPu_0029075</name>
</gene>
<protein>
    <submittedName>
        <fullName evidence="1">Uncharacterized protein</fullName>
    </submittedName>
</protein>
<dbReference type="Proteomes" id="UP000287033">
    <property type="component" value="Unassembled WGS sequence"/>
</dbReference>
<accession>A0A401TPZ5</accession>
<sequence length="43" mass="4331">GGPLGHAGIGPGAGRIFNSDDLPGQELKCEHVGSTIDPEICSQ</sequence>
<organism evidence="1 2">
    <name type="scientific">Chiloscyllium punctatum</name>
    <name type="common">Brownbanded bambooshark</name>
    <name type="synonym">Hemiscyllium punctatum</name>
    <dbReference type="NCBI Taxonomy" id="137246"/>
    <lineage>
        <taxon>Eukaryota</taxon>
        <taxon>Metazoa</taxon>
        <taxon>Chordata</taxon>
        <taxon>Craniata</taxon>
        <taxon>Vertebrata</taxon>
        <taxon>Chondrichthyes</taxon>
        <taxon>Elasmobranchii</taxon>
        <taxon>Galeomorphii</taxon>
        <taxon>Galeoidea</taxon>
        <taxon>Orectolobiformes</taxon>
        <taxon>Hemiscylliidae</taxon>
        <taxon>Chiloscyllium</taxon>
    </lineage>
</organism>
<evidence type="ECO:0000313" key="2">
    <source>
        <dbReference type="Proteomes" id="UP000287033"/>
    </source>
</evidence>
<dbReference type="AlphaFoldDB" id="A0A401TPZ5"/>